<dbReference type="Proteomes" id="UP001159363">
    <property type="component" value="Chromosome 14"/>
</dbReference>
<reference evidence="1 2" key="1">
    <citation type="submission" date="2023-02" db="EMBL/GenBank/DDBJ databases">
        <title>LHISI_Scaffold_Assembly.</title>
        <authorList>
            <person name="Stuart O.P."/>
            <person name="Cleave R."/>
            <person name="Magrath M.J.L."/>
            <person name="Mikheyev A.S."/>
        </authorList>
    </citation>
    <scope>NUCLEOTIDE SEQUENCE [LARGE SCALE GENOMIC DNA]</scope>
    <source>
        <strain evidence="1">Daus_M_001</strain>
        <tissue evidence="1">Leg muscle</tissue>
    </source>
</reference>
<comment type="caution">
    <text evidence="1">The sequence shown here is derived from an EMBL/GenBank/DDBJ whole genome shotgun (WGS) entry which is preliminary data.</text>
</comment>
<accession>A0ABQ9G5J1</accession>
<sequence>MRTWRLRHHRVTGLRLNNDTISANAKCTKFNDLPTSLYSLMYKYADINCALVVCCHSGRRRLGQLSPVGVKHHADQWLNIPMFNNSIGSHDTGTLTILNFAHCWPALCQYIAEVSIENFLRHFLTLLVCLAGQRLVVKVVWKGGGEEEKWPAKYRRRQPASRCALVCQAEATRAAAVDRVSWFGQKPFLFGGEVAGAVSGYRASHKTKSDTAQAHWAEKVDKGYTAMLKFQRAEQAHFRHGDVKIAKFPVDPEDQKNRSSFCFVGAKVTWLKSSAPEYRVDANPISPNISLCIAIGCCLLEKQFSSYVISVQTVNTCQEVSQPIKTGLLVDSNRKCRFAGGGAIIIGLNCSGNRIPQVIMPRGGRLDKPWGGHWQTLINSTSFTPHRHHPLTGGRVVLVRRRPRFVRGRLTKLINRRDGPLMASVLRAEGVAPTGHRIRENIEAKHLLSPTPAQSSPSTVTADNNCAADIGILVYTTVESSLQCSQEGCEFTSVQQPMEKQRRLQYTQYLGLFPIVPDYAIGRRVFSGISRFPCPCILALLHTHLVSPLSALKTSLLRAGQISALPLHQSASVNFHTRLPNMNSFSRKSRVPTQKGRKNIPDAFGNGVAALTHRGLHAFTDFEDKLEVSPISTTARTPVLLVSVLELTIVLLVHTTPDTTLHFTAYPQHDENTTRQFRQMIFARATLESSLQSVQSYRYPQHDENTTRQCPQHDENTTRQFRQMIFARATLESSLQSVQSYRYTQHYENTTRQFRQMIFARATLESSLQSVQSYRCPQHDENTTRQFRQMISARDTFESSLQSVQSYRYPQHDENTTRQFRQMIFARATLESNLQSVQSYRCPQHDENTTRQFRQMIFARATLESSLQSVQSYRCPQHDENTTRQFRQMIFARATLESSLQSVQSYRCPQHYENTTRQFRQMISARATLESSLQSVQSYRCPQHDENTTRQFRQMIFARATLESSLQSVQSYRCPQHDENTTRQFRQMIFARATLESSLQSVQSYRCPQHDENTTRQFRQMIFARATLESSLQSVQSYRCPQHDENTTRQFRQMIFARATLESSLQSVQSYRCPQHDENTTRQFRQMIFARATLESSLQSVQSYRCPQHDENTTRQFRQMIFARATLESSLQSVQSYRCPQHYENTTRQFRQMISARATLESSLQSVQSYRYTQHYENTTRQFRQMIFARATLESSLQSVQSYRYPQHYENTTRQFRQMRASAKARLMHSPPSALTHSRLHSSVSHPLVHSRHEHFARQRPGISSRRPHFTSLAHTRQTASVKACRPLGCGSIYSVLGRHLESSPTRVMRHGELRLQPVSPEHSCVVAKPVETSSSGEGP</sequence>
<evidence type="ECO:0000313" key="1">
    <source>
        <dbReference type="EMBL" id="KAJ8867332.1"/>
    </source>
</evidence>
<keyword evidence="2" id="KW-1185">Reference proteome</keyword>
<dbReference type="EMBL" id="JARBHB010000015">
    <property type="protein sequence ID" value="KAJ8867332.1"/>
    <property type="molecule type" value="Genomic_DNA"/>
</dbReference>
<protein>
    <submittedName>
        <fullName evidence="1">Uncharacterized protein</fullName>
    </submittedName>
</protein>
<name>A0ABQ9G5J1_9NEOP</name>
<evidence type="ECO:0000313" key="2">
    <source>
        <dbReference type="Proteomes" id="UP001159363"/>
    </source>
</evidence>
<organism evidence="1 2">
    <name type="scientific">Dryococelus australis</name>
    <dbReference type="NCBI Taxonomy" id="614101"/>
    <lineage>
        <taxon>Eukaryota</taxon>
        <taxon>Metazoa</taxon>
        <taxon>Ecdysozoa</taxon>
        <taxon>Arthropoda</taxon>
        <taxon>Hexapoda</taxon>
        <taxon>Insecta</taxon>
        <taxon>Pterygota</taxon>
        <taxon>Neoptera</taxon>
        <taxon>Polyneoptera</taxon>
        <taxon>Phasmatodea</taxon>
        <taxon>Verophasmatodea</taxon>
        <taxon>Anareolatae</taxon>
        <taxon>Phasmatidae</taxon>
        <taxon>Eurycanthinae</taxon>
        <taxon>Dryococelus</taxon>
    </lineage>
</organism>
<proteinExistence type="predicted"/>
<gene>
    <name evidence="1" type="ORF">PR048_031133</name>
</gene>